<evidence type="ECO:0000256" key="1">
    <source>
        <dbReference type="ARBA" id="ARBA00001913"/>
    </source>
</evidence>
<keyword evidence="8" id="KW-0106">Calcium</keyword>
<dbReference type="InterPro" id="IPR052214">
    <property type="entry name" value="DAG_Lipase-Related"/>
</dbReference>
<keyword evidence="10" id="KW-1133">Transmembrane helix</keyword>
<feature type="region of interest" description="Disordered" evidence="15">
    <location>
        <begin position="382"/>
        <end position="436"/>
    </location>
</feature>
<evidence type="ECO:0000256" key="5">
    <source>
        <dbReference type="ARBA" id="ARBA00022692"/>
    </source>
</evidence>
<comment type="catalytic activity">
    <reaction evidence="13">
        <text>a 1,2-diacyl-sn-glycerol + H2O = a 2-acylglycerol + a fatty acid + H(+)</text>
        <dbReference type="Rhea" id="RHEA:33275"/>
        <dbReference type="ChEBI" id="CHEBI:15377"/>
        <dbReference type="ChEBI" id="CHEBI:15378"/>
        <dbReference type="ChEBI" id="CHEBI:17389"/>
        <dbReference type="ChEBI" id="CHEBI:17815"/>
        <dbReference type="ChEBI" id="CHEBI:28868"/>
        <dbReference type="EC" id="3.1.1.116"/>
    </reaction>
    <physiologicalReaction direction="left-to-right" evidence="13">
        <dbReference type="Rhea" id="RHEA:33276"/>
    </physiologicalReaction>
</comment>
<comment type="cofactor">
    <cofactor evidence="1">
        <name>Ca(2+)</name>
        <dbReference type="ChEBI" id="CHEBI:29108"/>
    </cofactor>
</comment>
<evidence type="ECO:0000259" key="16">
    <source>
        <dbReference type="Pfam" id="PF01764"/>
    </source>
</evidence>
<dbReference type="GO" id="GO:0016298">
    <property type="term" value="F:lipase activity"/>
    <property type="evidence" value="ECO:0007669"/>
    <property type="project" value="TreeGrafter"/>
</dbReference>
<dbReference type="InterPro" id="IPR029058">
    <property type="entry name" value="AB_hydrolase_fold"/>
</dbReference>
<evidence type="ECO:0000256" key="12">
    <source>
        <dbReference type="ARBA" id="ARBA00023136"/>
    </source>
</evidence>
<dbReference type="PANTHER" id="PTHR45792">
    <property type="entry name" value="DIACYLGLYCEROL LIPASE HOMOLOG-RELATED"/>
    <property type="match status" value="1"/>
</dbReference>
<dbReference type="GO" id="GO:0046340">
    <property type="term" value="P:diacylglycerol catabolic process"/>
    <property type="evidence" value="ECO:0007669"/>
    <property type="project" value="TreeGrafter"/>
</dbReference>
<keyword evidence="5" id="KW-0812">Transmembrane</keyword>
<keyword evidence="7" id="KW-0378">Hydrolase</keyword>
<evidence type="ECO:0000256" key="3">
    <source>
        <dbReference type="ARBA" id="ARBA00022475"/>
    </source>
</evidence>
<dbReference type="GO" id="GO:0046872">
    <property type="term" value="F:metal ion binding"/>
    <property type="evidence" value="ECO:0007669"/>
    <property type="project" value="UniProtKB-KW"/>
</dbReference>
<keyword evidence="3" id="KW-1003">Cell membrane</keyword>
<evidence type="ECO:0000256" key="6">
    <source>
        <dbReference type="ARBA" id="ARBA00022723"/>
    </source>
</evidence>
<dbReference type="InterPro" id="IPR002921">
    <property type="entry name" value="Fungal_lipase-type"/>
</dbReference>
<evidence type="ECO:0000313" key="18">
    <source>
        <dbReference type="Proteomes" id="UP001201163"/>
    </source>
</evidence>
<keyword evidence="6" id="KW-0479">Metal-binding</keyword>
<keyword evidence="9" id="KW-0442">Lipid degradation</keyword>
<organism evidence="17 18">
    <name type="scientific">Lactarius akahatsu</name>
    <dbReference type="NCBI Taxonomy" id="416441"/>
    <lineage>
        <taxon>Eukaryota</taxon>
        <taxon>Fungi</taxon>
        <taxon>Dikarya</taxon>
        <taxon>Basidiomycota</taxon>
        <taxon>Agaricomycotina</taxon>
        <taxon>Agaricomycetes</taxon>
        <taxon>Russulales</taxon>
        <taxon>Russulaceae</taxon>
        <taxon>Lactarius</taxon>
    </lineage>
</organism>
<keyword evidence="4" id="KW-0597">Phosphoprotein</keyword>
<name>A0AAD4LRK4_9AGAM</name>
<comment type="caution">
    <text evidence="17">The sequence shown here is derived from an EMBL/GenBank/DDBJ whole genome shotgun (WGS) entry which is preliminary data.</text>
</comment>
<dbReference type="Gene3D" id="3.40.50.1820">
    <property type="entry name" value="alpha/beta hydrolase"/>
    <property type="match status" value="1"/>
</dbReference>
<evidence type="ECO:0000313" key="17">
    <source>
        <dbReference type="EMBL" id="KAH8999564.1"/>
    </source>
</evidence>
<dbReference type="SUPFAM" id="SSF53474">
    <property type="entry name" value="alpha/beta-Hydrolases"/>
    <property type="match status" value="1"/>
</dbReference>
<dbReference type="CDD" id="cd00519">
    <property type="entry name" value="Lipase_3"/>
    <property type="match status" value="1"/>
</dbReference>
<proteinExistence type="predicted"/>
<evidence type="ECO:0000256" key="2">
    <source>
        <dbReference type="ARBA" id="ARBA00004651"/>
    </source>
</evidence>
<feature type="compositionally biased region" description="Acidic residues" evidence="15">
    <location>
        <begin position="385"/>
        <end position="421"/>
    </location>
</feature>
<evidence type="ECO:0000256" key="15">
    <source>
        <dbReference type="SAM" id="MobiDB-lite"/>
    </source>
</evidence>
<keyword evidence="11" id="KW-0443">Lipid metabolism</keyword>
<dbReference type="Proteomes" id="UP001201163">
    <property type="component" value="Unassembled WGS sequence"/>
</dbReference>
<evidence type="ECO:0000256" key="11">
    <source>
        <dbReference type="ARBA" id="ARBA00023098"/>
    </source>
</evidence>
<keyword evidence="18" id="KW-1185">Reference proteome</keyword>
<evidence type="ECO:0000256" key="4">
    <source>
        <dbReference type="ARBA" id="ARBA00022553"/>
    </source>
</evidence>
<keyword evidence="12" id="KW-0472">Membrane</keyword>
<dbReference type="Pfam" id="PF01764">
    <property type="entry name" value="Lipase_3"/>
    <property type="match status" value="1"/>
</dbReference>
<sequence length="717" mass="78579">MNTVNAILDKYGRFGLDAATAVTTIGFAAAKATTQLGFSVTRSVVSTAVGTTGTALDFALGNKLGAGAALERATSVTLAAAEQLALVPIFIGESLTSASLIAAYSSIDAFSSLFPGGEETSFSIASFINLMRNDWNNPELGEHLPEEHFSVGEATRALFAWGTLQSVTYDWQVTKWSKYLSEIPREGPIPDIHTRMRNNSIINVTGDVLLEGNKGQILTADITETVSGADSLAVVPRHHPNLPVPTPHPKSQKDLRLTLRRLSKMCLAGYGGASLLFFGVPSNSPINSSEEKATLEAAVEESEKPQEDTQIRTFPWWSMLLGKHDHDIFLHYASGGKRGTDVTAVIGDEARMPRFWVLTDHSRQQIVLVFRGTMTLNEVAVDLTCEPEEFEPASGDDEEEDYDSDSDGEYGDEDKEGDDTDVPGSMPSGSDQLLRVPNSRRRLRSASFRSVNSFEEKHRYLVHGGILKMSLAMGGRGRPVFTAVKEALSRNQGYELVMCGHSLGAGVAGVLGLKWADPKTCLTARSSGLPVGRRVSVYCFAPPAAYDPHLCELSKNLITSFVYSHDLVSRLSLGALRDMSRAAVWLCKAEAEGRPEGYSGITRRALRHKMGFGSRDDPIWFLSIRKTLEANMPLHSLYPPGRVLWAVRDSDVSYAAPPPAERRYSPMEALRAQREEDGVRLFEVLDVEKVFTQIIFSRDMIGSHMAHTYDKVIEELQ</sequence>
<evidence type="ECO:0000256" key="14">
    <source>
        <dbReference type="ARBA" id="ARBA00026104"/>
    </source>
</evidence>
<evidence type="ECO:0000256" key="7">
    <source>
        <dbReference type="ARBA" id="ARBA00022801"/>
    </source>
</evidence>
<evidence type="ECO:0000256" key="10">
    <source>
        <dbReference type="ARBA" id="ARBA00022989"/>
    </source>
</evidence>
<evidence type="ECO:0000256" key="9">
    <source>
        <dbReference type="ARBA" id="ARBA00022963"/>
    </source>
</evidence>
<evidence type="ECO:0000256" key="8">
    <source>
        <dbReference type="ARBA" id="ARBA00022837"/>
    </source>
</evidence>
<dbReference type="EC" id="3.1.1.116" evidence="14"/>
<dbReference type="EMBL" id="JAKELL010000004">
    <property type="protein sequence ID" value="KAH8999564.1"/>
    <property type="molecule type" value="Genomic_DNA"/>
</dbReference>
<feature type="domain" description="Fungal lipase-type" evidence="16">
    <location>
        <begin position="454"/>
        <end position="572"/>
    </location>
</feature>
<protein>
    <recommendedName>
        <fullName evidence="14">sn-1-specific diacylglycerol lipase</fullName>
        <ecNumber evidence="14">3.1.1.116</ecNumber>
    </recommendedName>
</protein>
<dbReference type="PANTHER" id="PTHR45792:SF8">
    <property type="entry name" value="DIACYLGLYCEROL LIPASE-ALPHA"/>
    <property type="match status" value="1"/>
</dbReference>
<evidence type="ECO:0000256" key="13">
    <source>
        <dbReference type="ARBA" id="ARBA00024531"/>
    </source>
</evidence>
<dbReference type="GO" id="GO:0019369">
    <property type="term" value="P:arachidonate metabolic process"/>
    <property type="evidence" value="ECO:0007669"/>
    <property type="project" value="TreeGrafter"/>
</dbReference>
<dbReference type="AlphaFoldDB" id="A0AAD4LRK4"/>
<dbReference type="GO" id="GO:0005886">
    <property type="term" value="C:plasma membrane"/>
    <property type="evidence" value="ECO:0007669"/>
    <property type="project" value="UniProtKB-SubCell"/>
</dbReference>
<reference evidence="17" key="1">
    <citation type="submission" date="2022-01" db="EMBL/GenBank/DDBJ databases">
        <title>Comparative genomics reveals a dynamic genome evolution in the ectomycorrhizal milk-cap (Lactarius) mushrooms.</title>
        <authorList>
            <consortium name="DOE Joint Genome Institute"/>
            <person name="Lebreton A."/>
            <person name="Tang N."/>
            <person name="Kuo A."/>
            <person name="LaButti K."/>
            <person name="Drula E."/>
            <person name="Barry K."/>
            <person name="Clum A."/>
            <person name="Lipzen A."/>
            <person name="Mousain D."/>
            <person name="Ng V."/>
            <person name="Wang R."/>
            <person name="Wang X."/>
            <person name="Dai Y."/>
            <person name="Henrissat B."/>
            <person name="Grigoriev I.V."/>
            <person name="Guerin-Laguette A."/>
            <person name="Yu F."/>
            <person name="Martin F.M."/>
        </authorList>
    </citation>
    <scope>NUCLEOTIDE SEQUENCE</scope>
    <source>
        <strain evidence="17">QP</strain>
    </source>
</reference>
<accession>A0AAD4LRK4</accession>
<gene>
    <name evidence="17" type="ORF">EDB92DRAFT_1932862</name>
</gene>
<comment type="subcellular location">
    <subcellularLocation>
        <location evidence="2">Cell membrane</location>
        <topology evidence="2">Multi-pass membrane protein</topology>
    </subcellularLocation>
</comment>